<evidence type="ECO:0000313" key="2">
    <source>
        <dbReference type="EMBL" id="OWA50352.1"/>
    </source>
</evidence>
<dbReference type="EMBL" id="MTYJ01000190">
    <property type="protein sequence ID" value="OWA50352.1"/>
    <property type="molecule type" value="Genomic_DNA"/>
</dbReference>
<dbReference type="OrthoDB" id="10006218at2759"/>
<name>A0A9X6N9M1_HYPEX</name>
<feature type="domain" description="Methyltransferase" evidence="1">
    <location>
        <begin position="72"/>
        <end position="139"/>
    </location>
</feature>
<dbReference type="Pfam" id="PF13383">
    <property type="entry name" value="Methyltransf_22"/>
    <property type="match status" value="1"/>
</dbReference>
<proteinExistence type="predicted"/>
<keyword evidence="3" id="KW-1185">Reference proteome</keyword>
<protein>
    <recommendedName>
        <fullName evidence="1">Methyltransferase domain-containing protein</fullName>
    </recommendedName>
</protein>
<organism evidence="2 3">
    <name type="scientific">Hypsibius exemplaris</name>
    <name type="common">Freshwater tardigrade</name>
    <dbReference type="NCBI Taxonomy" id="2072580"/>
    <lineage>
        <taxon>Eukaryota</taxon>
        <taxon>Metazoa</taxon>
        <taxon>Ecdysozoa</taxon>
        <taxon>Tardigrada</taxon>
        <taxon>Eutardigrada</taxon>
        <taxon>Parachela</taxon>
        <taxon>Hypsibioidea</taxon>
        <taxon>Hypsibiidae</taxon>
        <taxon>Hypsibius</taxon>
    </lineage>
</organism>
<evidence type="ECO:0000259" key="1">
    <source>
        <dbReference type="Pfam" id="PF13383"/>
    </source>
</evidence>
<sequence length="142" mass="16433">MPSQNTEKLLEDDNRTQLYDLLHRLFFDRHWIPTASVNLNCTATGLRACCSFWVSWKAYKPHEVLRLLSPDRVAFLDNLQEKVCRVKQGISEVWAVGSLLDGGYWICLHKLRIAAVTGHCLMYSFGIRDDCSFDEALQKLWL</sequence>
<dbReference type="InterPro" id="IPR025714">
    <property type="entry name" value="Methyltranfer_dom"/>
</dbReference>
<accession>A0A9X6N9M1</accession>
<dbReference type="Proteomes" id="UP000192578">
    <property type="component" value="Unassembled WGS sequence"/>
</dbReference>
<evidence type="ECO:0000313" key="3">
    <source>
        <dbReference type="Proteomes" id="UP000192578"/>
    </source>
</evidence>
<dbReference type="AlphaFoldDB" id="A0A9X6N9M1"/>
<reference evidence="3" key="1">
    <citation type="submission" date="2017-01" db="EMBL/GenBank/DDBJ databases">
        <title>Comparative genomics of anhydrobiosis in the tardigrade Hypsibius dujardini.</title>
        <authorList>
            <person name="Yoshida Y."/>
            <person name="Koutsovoulos G."/>
            <person name="Laetsch D."/>
            <person name="Stevens L."/>
            <person name="Kumar S."/>
            <person name="Horikawa D."/>
            <person name="Ishino K."/>
            <person name="Komine S."/>
            <person name="Tomita M."/>
            <person name="Blaxter M."/>
            <person name="Arakawa K."/>
        </authorList>
    </citation>
    <scope>NUCLEOTIDE SEQUENCE [LARGE SCALE GENOMIC DNA]</scope>
    <source>
        <strain evidence="3">Z151</strain>
    </source>
</reference>
<comment type="caution">
    <text evidence="2">The sequence shown here is derived from an EMBL/GenBank/DDBJ whole genome shotgun (WGS) entry which is preliminary data.</text>
</comment>
<gene>
    <name evidence="2" type="ORF">BV898_14871</name>
</gene>